<organism evidence="2 3">
    <name type="scientific">Glutamicibacter halophytocola</name>
    <dbReference type="NCBI Taxonomy" id="1933880"/>
    <lineage>
        <taxon>Bacteria</taxon>
        <taxon>Bacillati</taxon>
        <taxon>Actinomycetota</taxon>
        <taxon>Actinomycetes</taxon>
        <taxon>Micrococcales</taxon>
        <taxon>Micrococcaceae</taxon>
        <taxon>Glutamicibacter</taxon>
    </lineage>
</organism>
<protein>
    <submittedName>
        <fullName evidence="2">DUF2087 domain-containing protein</fullName>
    </submittedName>
</protein>
<proteinExistence type="predicted"/>
<evidence type="ECO:0000313" key="2">
    <source>
        <dbReference type="EMBL" id="QDY67087.1"/>
    </source>
</evidence>
<keyword evidence="3" id="KW-1185">Reference proteome</keyword>
<name>A0ABX5YBL2_9MICC</name>
<dbReference type="Proteomes" id="UP000320717">
    <property type="component" value="Chromosome"/>
</dbReference>
<dbReference type="Pfam" id="PF09860">
    <property type="entry name" value="DUF2087"/>
    <property type="match status" value="1"/>
</dbReference>
<dbReference type="EMBL" id="CP042260">
    <property type="protein sequence ID" value="QDY67087.1"/>
    <property type="molecule type" value="Genomic_DNA"/>
</dbReference>
<feature type="domain" description="DUF2087" evidence="1">
    <location>
        <begin position="114"/>
        <end position="182"/>
    </location>
</feature>
<sequence length="187" mass="20616">MAGCCAPSSRCRLARMRSMSEEHPIAGQWIQVAAGLKNPGMRQLLGAVLAGAGMPAEPSKSQLKDLARWEKIGLLRHDGQSWQVNEQLLERTLSSASAQKADRSGIQRFFDGPRLAALPAKPGHRHEVLVHIRDAVISPAEQLREEQLNERLRVFHPDTALLRRYMVDHALLLRAADGSSYRIGSGA</sequence>
<accession>A0ABX5YBL2</accession>
<dbReference type="InterPro" id="IPR018656">
    <property type="entry name" value="DUF2087"/>
</dbReference>
<gene>
    <name evidence="2" type="ORF">FQA45_12610</name>
</gene>
<reference evidence="2 3" key="1">
    <citation type="submission" date="2019-07" db="EMBL/GenBank/DDBJ databases">
        <title>Complete Genome Sequence of drought tolerant Plant Growth-Promoting Rhizobacterium Glutamicibacter halophytocola DR408.</title>
        <authorList>
            <person name="Nishu S.D."/>
            <person name="Lee T.K."/>
        </authorList>
    </citation>
    <scope>NUCLEOTIDE SEQUENCE [LARGE SCALE GENOMIC DNA]</scope>
    <source>
        <strain evidence="2 3">DR408</strain>
    </source>
</reference>
<evidence type="ECO:0000313" key="3">
    <source>
        <dbReference type="Proteomes" id="UP000320717"/>
    </source>
</evidence>
<evidence type="ECO:0000259" key="1">
    <source>
        <dbReference type="Pfam" id="PF09860"/>
    </source>
</evidence>